<dbReference type="Pfam" id="PF01535">
    <property type="entry name" value="PPR"/>
    <property type="match status" value="1"/>
</dbReference>
<dbReference type="EMBL" id="CM035439">
    <property type="protein sequence ID" value="KAH7284518.1"/>
    <property type="molecule type" value="Genomic_DNA"/>
</dbReference>
<gene>
    <name evidence="3" type="ORF">KP509_34G057700</name>
</gene>
<dbReference type="PANTHER" id="PTHR47926:SF533">
    <property type="entry name" value="DYW DOMAIN-CONTAINING PROTEIN"/>
    <property type="match status" value="1"/>
</dbReference>
<name>A0A8T2QLH7_CERRI</name>
<dbReference type="GO" id="GO:0003723">
    <property type="term" value="F:RNA binding"/>
    <property type="evidence" value="ECO:0007669"/>
    <property type="project" value="InterPro"/>
</dbReference>
<reference evidence="3" key="1">
    <citation type="submission" date="2021-08" db="EMBL/GenBank/DDBJ databases">
        <title>WGS assembly of Ceratopteris richardii.</title>
        <authorList>
            <person name="Marchant D.B."/>
            <person name="Chen G."/>
            <person name="Jenkins J."/>
            <person name="Shu S."/>
            <person name="Leebens-Mack J."/>
            <person name="Grimwood J."/>
            <person name="Schmutz J."/>
            <person name="Soltis P."/>
            <person name="Soltis D."/>
            <person name="Chen Z.-H."/>
        </authorList>
    </citation>
    <scope>NUCLEOTIDE SEQUENCE</scope>
    <source>
        <strain evidence="3">Whitten #5841</strain>
        <tissue evidence="3">Leaf</tissue>
    </source>
</reference>
<dbReference type="PANTHER" id="PTHR47926">
    <property type="entry name" value="PENTATRICOPEPTIDE REPEAT-CONTAINING PROTEIN"/>
    <property type="match status" value="1"/>
</dbReference>
<keyword evidence="1" id="KW-0677">Repeat</keyword>
<dbReference type="FunFam" id="1.25.40.10:FF:000393">
    <property type="entry name" value="Pentatricopeptide repeat-containing protein At1g20230"/>
    <property type="match status" value="1"/>
</dbReference>
<sequence length="462" mass="51486">MLLQNLRRALKDAEDKQKQGLRFSRSSAYFFLLECSKHEDLDCCRLLRALMVASKLDSIPVLADHLIRLFASCGSLNEANQVFENVVTPSKHTWCAIIAAHTKLGHHATSFELYDKMTASGLESNKVLYLTILKSCINGMALIQGRQVHHQIIKSGIQSDVMLVNSIIDMYAKCGSLDEAIKVFKAFQSRNVVSWNTIFAGCVRQGDFRNVVHFFELMQEEGIKPNIVSWGALIEGYAEHGDGLLALDSFDKMQGHGIKPDRVIFLSILKACGSMGALNHGRHIHNLIVRMNSEDHDGVGNALIDMYSKCGSLAEAHRVLRRLCNRDVVSWNTIITAYAQCGQAMDALWSFQCMQAEGIKPDDVTFINILSSCCHAGLIDELKCHFMSMHVDYGIEPDIKHYSCMLDLFGQMGFLNEASNLRGSIQSDAISRISILTACQKHGNVELGGSCFIEDTIAKYKR</sequence>
<dbReference type="OMA" id="CINGMAL"/>
<dbReference type="FunFam" id="1.25.40.10:FF:000158">
    <property type="entry name" value="pentatricopeptide repeat-containing protein At2g33680"/>
    <property type="match status" value="1"/>
</dbReference>
<keyword evidence="4" id="KW-1185">Reference proteome</keyword>
<comment type="caution">
    <text evidence="3">The sequence shown here is derived from an EMBL/GenBank/DDBJ whole genome shotgun (WGS) entry which is preliminary data.</text>
</comment>
<dbReference type="InterPro" id="IPR046960">
    <property type="entry name" value="PPR_At4g14850-like_plant"/>
</dbReference>
<evidence type="ECO:0000313" key="3">
    <source>
        <dbReference type="EMBL" id="KAH7284518.1"/>
    </source>
</evidence>
<dbReference type="InterPro" id="IPR002885">
    <property type="entry name" value="PPR_rpt"/>
</dbReference>
<accession>A0A8T2QLH7</accession>
<dbReference type="AlphaFoldDB" id="A0A8T2QLH7"/>
<dbReference type="Pfam" id="PF13041">
    <property type="entry name" value="PPR_2"/>
    <property type="match status" value="2"/>
</dbReference>
<protein>
    <recommendedName>
        <fullName evidence="5">Pentatricopeptide repeat-containing protein</fullName>
    </recommendedName>
</protein>
<evidence type="ECO:0000256" key="2">
    <source>
        <dbReference type="PROSITE-ProRule" id="PRU00708"/>
    </source>
</evidence>
<feature type="repeat" description="PPR" evidence="2">
    <location>
        <begin position="327"/>
        <end position="361"/>
    </location>
</feature>
<evidence type="ECO:0008006" key="5">
    <source>
        <dbReference type="Google" id="ProtNLM"/>
    </source>
</evidence>
<dbReference type="OrthoDB" id="185373at2759"/>
<dbReference type="GO" id="GO:0048731">
    <property type="term" value="P:system development"/>
    <property type="evidence" value="ECO:0007669"/>
    <property type="project" value="UniProtKB-ARBA"/>
</dbReference>
<dbReference type="PROSITE" id="PS51375">
    <property type="entry name" value="PPR"/>
    <property type="match status" value="5"/>
</dbReference>
<dbReference type="Gene3D" id="1.25.40.10">
    <property type="entry name" value="Tetratricopeptide repeat domain"/>
    <property type="match status" value="3"/>
</dbReference>
<feature type="repeat" description="PPR" evidence="2">
    <location>
        <begin position="226"/>
        <end position="260"/>
    </location>
</feature>
<dbReference type="InterPro" id="IPR011990">
    <property type="entry name" value="TPR-like_helical_dom_sf"/>
</dbReference>
<dbReference type="Proteomes" id="UP000825935">
    <property type="component" value="Chromosome 34"/>
</dbReference>
<feature type="repeat" description="PPR" evidence="2">
    <location>
        <begin position="191"/>
        <end position="225"/>
    </location>
</feature>
<organism evidence="3 4">
    <name type="scientific">Ceratopteris richardii</name>
    <name type="common">Triangle waterfern</name>
    <dbReference type="NCBI Taxonomy" id="49495"/>
    <lineage>
        <taxon>Eukaryota</taxon>
        <taxon>Viridiplantae</taxon>
        <taxon>Streptophyta</taxon>
        <taxon>Embryophyta</taxon>
        <taxon>Tracheophyta</taxon>
        <taxon>Polypodiopsida</taxon>
        <taxon>Polypodiidae</taxon>
        <taxon>Polypodiales</taxon>
        <taxon>Pteridineae</taxon>
        <taxon>Pteridaceae</taxon>
        <taxon>Parkerioideae</taxon>
        <taxon>Ceratopteris</taxon>
    </lineage>
</organism>
<proteinExistence type="predicted"/>
<feature type="repeat" description="PPR" evidence="2">
    <location>
        <begin position="160"/>
        <end position="190"/>
    </location>
</feature>
<dbReference type="GO" id="GO:0009451">
    <property type="term" value="P:RNA modification"/>
    <property type="evidence" value="ECO:0007669"/>
    <property type="project" value="InterPro"/>
</dbReference>
<evidence type="ECO:0000256" key="1">
    <source>
        <dbReference type="ARBA" id="ARBA00022737"/>
    </source>
</evidence>
<evidence type="ECO:0000313" key="4">
    <source>
        <dbReference type="Proteomes" id="UP000825935"/>
    </source>
</evidence>
<dbReference type="NCBIfam" id="TIGR00756">
    <property type="entry name" value="PPR"/>
    <property type="match status" value="3"/>
</dbReference>
<feature type="repeat" description="PPR" evidence="2">
    <location>
        <begin position="90"/>
        <end position="124"/>
    </location>
</feature>